<feature type="region of interest" description="Disordered" evidence="7">
    <location>
        <begin position="166"/>
        <end position="208"/>
    </location>
</feature>
<evidence type="ECO:0000256" key="5">
    <source>
        <dbReference type="ARBA" id="ARBA00022833"/>
    </source>
</evidence>
<keyword evidence="11" id="KW-1185">Reference proteome</keyword>
<reference evidence="10 11" key="1">
    <citation type="submission" date="2018-08" db="EMBL/GenBank/DDBJ databases">
        <title>Fulvimarina sp. 85, whole genome shotgun sequence.</title>
        <authorList>
            <person name="Tuo L."/>
        </authorList>
    </citation>
    <scope>NUCLEOTIDE SEQUENCE [LARGE SCALE GENOMIC DNA]</scope>
    <source>
        <strain evidence="10 11">85</strain>
    </source>
</reference>
<keyword evidence="5" id="KW-0862">Zinc</keyword>
<organism evidence="10 11">
    <name type="scientific">Fulvimarina endophytica</name>
    <dbReference type="NCBI Taxonomy" id="2293836"/>
    <lineage>
        <taxon>Bacteria</taxon>
        <taxon>Pseudomonadati</taxon>
        <taxon>Pseudomonadota</taxon>
        <taxon>Alphaproteobacteria</taxon>
        <taxon>Hyphomicrobiales</taxon>
        <taxon>Aurantimonadaceae</taxon>
        <taxon>Fulvimarina</taxon>
    </lineage>
</organism>
<keyword evidence="3" id="KW-0479">Metal-binding</keyword>
<dbReference type="InterPro" id="IPR016047">
    <property type="entry name" value="M23ase_b-sheet_dom"/>
</dbReference>
<keyword evidence="8" id="KW-0472">Membrane</keyword>
<dbReference type="InterPro" id="IPR050570">
    <property type="entry name" value="Cell_wall_metabolism_enzyme"/>
</dbReference>
<dbReference type="Pfam" id="PF01551">
    <property type="entry name" value="Peptidase_M23"/>
    <property type="match status" value="1"/>
</dbReference>
<evidence type="ECO:0000259" key="9">
    <source>
        <dbReference type="Pfam" id="PF01551"/>
    </source>
</evidence>
<protein>
    <submittedName>
        <fullName evidence="10">M23 family peptidase</fullName>
    </submittedName>
</protein>
<dbReference type="PANTHER" id="PTHR21666:SF288">
    <property type="entry name" value="CELL DIVISION PROTEIN YTFB"/>
    <property type="match status" value="1"/>
</dbReference>
<keyword evidence="8" id="KW-0812">Transmembrane</keyword>
<keyword evidence="8" id="KW-1133">Transmembrane helix</keyword>
<evidence type="ECO:0000256" key="2">
    <source>
        <dbReference type="ARBA" id="ARBA00022670"/>
    </source>
</evidence>
<dbReference type="Proteomes" id="UP000264310">
    <property type="component" value="Unassembled WGS sequence"/>
</dbReference>
<evidence type="ECO:0000313" key="10">
    <source>
        <dbReference type="EMBL" id="RFC62337.1"/>
    </source>
</evidence>
<evidence type="ECO:0000256" key="4">
    <source>
        <dbReference type="ARBA" id="ARBA00022801"/>
    </source>
</evidence>
<accession>A0A371WZC8</accession>
<dbReference type="PANTHER" id="PTHR21666">
    <property type="entry name" value="PEPTIDASE-RELATED"/>
    <property type="match status" value="1"/>
</dbReference>
<sequence>MTATTGQRQSFGRRRQPITFVVARGETVRHITLERRHFVRSGFVAVICGLCLTAATYHFGPVEAVPAVPGESELRHSYELRLAELRTQLDEATSRQFVAQKMLESKVDLLLDQQEVIAERYERLEPLFRRARENGILPGVDRIDMPVPTPRPGSAADAYIKAEAEAGPGALRTPAATLSSTNRDADPQDAASQESPILDPLQTASLRQSNIEISPETLGDFREAIDVAELQQISNLRLLVSQAQDRTTQISSVLASVGIRPGTRAERGVGGPFEPVPDELDFDVHYAELDTALERLEGLRGLSEGLPFAAPMDASLMSSTFGVRKDPFLGRRALHAGIDYAVRTGTPVRATASGTVVRAKRAGGYGNLVEIDHGNDVRTRFGHLSRIDVKPGDKVERGQTIGAVGSTGRSTGPHLHYEIRRGKKAVDPMGFIRAGRKLETLS</sequence>
<name>A0A371WZC8_9HYPH</name>
<comment type="cofactor">
    <cofactor evidence="1">
        <name>Zn(2+)</name>
        <dbReference type="ChEBI" id="CHEBI:29105"/>
    </cofactor>
</comment>
<evidence type="ECO:0000256" key="8">
    <source>
        <dbReference type="SAM" id="Phobius"/>
    </source>
</evidence>
<dbReference type="AlphaFoldDB" id="A0A371WZC8"/>
<comment type="caution">
    <text evidence="10">The sequence shown here is derived from an EMBL/GenBank/DDBJ whole genome shotgun (WGS) entry which is preliminary data.</text>
</comment>
<dbReference type="CDD" id="cd12797">
    <property type="entry name" value="M23_peptidase"/>
    <property type="match status" value="1"/>
</dbReference>
<dbReference type="GO" id="GO:0006508">
    <property type="term" value="P:proteolysis"/>
    <property type="evidence" value="ECO:0007669"/>
    <property type="project" value="UniProtKB-KW"/>
</dbReference>
<keyword evidence="4" id="KW-0378">Hydrolase</keyword>
<feature type="transmembrane region" description="Helical" evidence="8">
    <location>
        <begin position="38"/>
        <end position="59"/>
    </location>
</feature>
<dbReference type="GO" id="GO:0004222">
    <property type="term" value="F:metalloendopeptidase activity"/>
    <property type="evidence" value="ECO:0007669"/>
    <property type="project" value="TreeGrafter"/>
</dbReference>
<dbReference type="SUPFAM" id="SSF51261">
    <property type="entry name" value="Duplicated hybrid motif"/>
    <property type="match status" value="1"/>
</dbReference>
<evidence type="ECO:0000256" key="3">
    <source>
        <dbReference type="ARBA" id="ARBA00022723"/>
    </source>
</evidence>
<evidence type="ECO:0000313" key="11">
    <source>
        <dbReference type="Proteomes" id="UP000264310"/>
    </source>
</evidence>
<dbReference type="GO" id="GO:0046872">
    <property type="term" value="F:metal ion binding"/>
    <property type="evidence" value="ECO:0007669"/>
    <property type="project" value="UniProtKB-KW"/>
</dbReference>
<evidence type="ECO:0000256" key="1">
    <source>
        <dbReference type="ARBA" id="ARBA00001947"/>
    </source>
</evidence>
<gene>
    <name evidence="10" type="ORF">DYI37_16005</name>
</gene>
<dbReference type="Gene3D" id="2.70.70.10">
    <property type="entry name" value="Glucose Permease (Domain IIA)"/>
    <property type="match status" value="1"/>
</dbReference>
<proteinExistence type="predicted"/>
<dbReference type="RefSeq" id="WP_116684278.1">
    <property type="nucleotide sequence ID" value="NZ_QURL01000007.1"/>
</dbReference>
<keyword evidence="2" id="KW-0645">Protease</keyword>
<feature type="domain" description="M23ase beta-sheet core" evidence="9">
    <location>
        <begin position="334"/>
        <end position="428"/>
    </location>
</feature>
<keyword evidence="6" id="KW-0482">Metalloprotease</keyword>
<dbReference type="FunFam" id="2.70.70.10:FF:000006">
    <property type="entry name" value="M23 family peptidase"/>
    <property type="match status" value="1"/>
</dbReference>
<evidence type="ECO:0000256" key="7">
    <source>
        <dbReference type="SAM" id="MobiDB-lite"/>
    </source>
</evidence>
<dbReference type="InterPro" id="IPR011055">
    <property type="entry name" value="Dup_hybrid_motif"/>
</dbReference>
<evidence type="ECO:0000256" key="6">
    <source>
        <dbReference type="ARBA" id="ARBA00023049"/>
    </source>
</evidence>
<dbReference type="EMBL" id="QURL01000007">
    <property type="protein sequence ID" value="RFC62337.1"/>
    <property type="molecule type" value="Genomic_DNA"/>
</dbReference>
<dbReference type="OrthoDB" id="9805070at2"/>